<dbReference type="OrthoDB" id="274259at2"/>
<dbReference type="Gene3D" id="3.90.1570.10">
    <property type="entry name" value="tt1808, chain A"/>
    <property type="match status" value="1"/>
</dbReference>
<sequence>MAAELTTRLLTAEQFLTADLGEGTFELVHGEVVRMSPPSPEHGLICGNIAGILWEYGRRSGFGYTLSNDSAVLTERSPDTVRGPDVCFYSHARWPRSQVSRALPPVAPDLVVEVSSPGNRPGAMLQKIGEYLNAGVLMVWVVYPKSRTVAVYRTFDAPPVVLQLDQTIENLPELPGFRCLVSDVFL</sequence>
<dbReference type="EMBL" id="CP019082">
    <property type="protein sequence ID" value="APW63320.1"/>
    <property type="molecule type" value="Genomic_DNA"/>
</dbReference>
<dbReference type="InterPro" id="IPR011335">
    <property type="entry name" value="Restrct_endonuc-II-like"/>
</dbReference>
<dbReference type="InterPro" id="IPR008538">
    <property type="entry name" value="Uma2"/>
</dbReference>
<dbReference type="InterPro" id="IPR012296">
    <property type="entry name" value="Nuclease_put_TT1808"/>
</dbReference>
<dbReference type="RefSeq" id="WP_076349681.1">
    <property type="nucleotide sequence ID" value="NZ_CP019082.1"/>
</dbReference>
<dbReference type="CDD" id="cd06260">
    <property type="entry name" value="DUF820-like"/>
    <property type="match status" value="1"/>
</dbReference>
<evidence type="ECO:0000313" key="2">
    <source>
        <dbReference type="EMBL" id="APW63320.1"/>
    </source>
</evidence>
<dbReference type="KEGG" id="pbor:BSF38_04884"/>
<organism evidence="2 3">
    <name type="scientific">Paludisphaera borealis</name>
    <dbReference type="NCBI Taxonomy" id="1387353"/>
    <lineage>
        <taxon>Bacteria</taxon>
        <taxon>Pseudomonadati</taxon>
        <taxon>Planctomycetota</taxon>
        <taxon>Planctomycetia</taxon>
        <taxon>Isosphaerales</taxon>
        <taxon>Isosphaeraceae</taxon>
        <taxon>Paludisphaera</taxon>
    </lineage>
</organism>
<feature type="domain" description="Putative restriction endonuclease" evidence="1">
    <location>
        <begin position="13"/>
        <end position="179"/>
    </location>
</feature>
<name>A0A1U7CWI9_9BACT</name>
<dbReference type="SUPFAM" id="SSF52980">
    <property type="entry name" value="Restriction endonuclease-like"/>
    <property type="match status" value="1"/>
</dbReference>
<dbReference type="PANTHER" id="PTHR34107:SF1">
    <property type="entry name" value="SLL0198 PROTEIN"/>
    <property type="match status" value="1"/>
</dbReference>
<gene>
    <name evidence="2" type="ORF">BSF38_04884</name>
</gene>
<accession>A0A1U7CWI9</accession>
<dbReference type="Pfam" id="PF05685">
    <property type="entry name" value="Uma2"/>
    <property type="match status" value="1"/>
</dbReference>
<dbReference type="AlphaFoldDB" id="A0A1U7CWI9"/>
<reference evidence="3" key="1">
    <citation type="submission" date="2016-12" db="EMBL/GenBank/DDBJ databases">
        <title>Comparative genomics of four Isosphaeraceae planctomycetes: a common pool of plasmids and glycoside hydrolase genes.</title>
        <authorList>
            <person name="Ivanova A."/>
        </authorList>
    </citation>
    <scope>NUCLEOTIDE SEQUENCE [LARGE SCALE GENOMIC DNA]</scope>
    <source>
        <strain evidence="3">PX4</strain>
    </source>
</reference>
<protein>
    <recommendedName>
        <fullName evidence="1">Putative restriction endonuclease domain-containing protein</fullName>
    </recommendedName>
</protein>
<dbReference type="Proteomes" id="UP000186309">
    <property type="component" value="Chromosome"/>
</dbReference>
<keyword evidence="3" id="KW-1185">Reference proteome</keyword>
<proteinExistence type="predicted"/>
<evidence type="ECO:0000313" key="3">
    <source>
        <dbReference type="Proteomes" id="UP000186309"/>
    </source>
</evidence>
<dbReference type="STRING" id="1387353.BSF38_04884"/>
<dbReference type="PANTHER" id="PTHR34107">
    <property type="entry name" value="SLL0198 PROTEIN-RELATED"/>
    <property type="match status" value="1"/>
</dbReference>
<evidence type="ECO:0000259" key="1">
    <source>
        <dbReference type="Pfam" id="PF05685"/>
    </source>
</evidence>